<dbReference type="EMBL" id="ADBJ01000026">
    <property type="protein sequence ID" value="EFA81160.1"/>
    <property type="molecule type" value="Genomic_DNA"/>
</dbReference>
<name>D3BBX7_HETP5</name>
<protein>
    <recommendedName>
        <fullName evidence="2">RGS domain-containing protein</fullName>
    </recommendedName>
</protein>
<feature type="region of interest" description="Disordered" evidence="1">
    <location>
        <begin position="211"/>
        <end position="294"/>
    </location>
</feature>
<feature type="compositionally biased region" description="Low complexity" evidence="1">
    <location>
        <begin position="211"/>
        <end position="228"/>
    </location>
</feature>
<dbReference type="OMA" id="KHTFIIP"/>
<dbReference type="Gene3D" id="1.10.167.10">
    <property type="entry name" value="Regulator of G-protein Signalling 4, domain 2"/>
    <property type="match status" value="1"/>
</dbReference>
<evidence type="ECO:0000256" key="1">
    <source>
        <dbReference type="SAM" id="MobiDB-lite"/>
    </source>
</evidence>
<dbReference type="PANTHER" id="PTHR10845">
    <property type="entry name" value="REGULATOR OF G PROTEIN SIGNALING"/>
    <property type="match status" value="1"/>
</dbReference>
<dbReference type="InterPro" id="IPR036305">
    <property type="entry name" value="RGS_sf"/>
</dbReference>
<dbReference type="InterPro" id="IPR016137">
    <property type="entry name" value="RGS"/>
</dbReference>
<evidence type="ECO:0000313" key="3">
    <source>
        <dbReference type="EMBL" id="EFA81160.1"/>
    </source>
</evidence>
<proteinExistence type="predicted"/>
<comment type="caution">
    <text evidence="3">The sequence shown here is derived from an EMBL/GenBank/DDBJ whole genome shotgun (WGS) entry which is preliminary data.</text>
</comment>
<evidence type="ECO:0000313" key="4">
    <source>
        <dbReference type="Proteomes" id="UP000001396"/>
    </source>
</evidence>
<dbReference type="PRINTS" id="PR01301">
    <property type="entry name" value="RGSPROTEIN"/>
</dbReference>
<feature type="compositionally biased region" description="Polar residues" evidence="1">
    <location>
        <begin position="269"/>
        <end position="294"/>
    </location>
</feature>
<dbReference type="PANTHER" id="PTHR10845:SF263">
    <property type="entry name" value="RGS DOMAIN-CONTAINING PROTEIN"/>
    <property type="match status" value="1"/>
</dbReference>
<feature type="compositionally biased region" description="Low complexity" evidence="1">
    <location>
        <begin position="237"/>
        <end position="268"/>
    </location>
</feature>
<dbReference type="STRING" id="670386.D3BBX7"/>
<dbReference type="InterPro" id="IPR044926">
    <property type="entry name" value="RGS_subdomain_2"/>
</dbReference>
<gene>
    <name evidence="3" type="ORF">PPL_05997</name>
</gene>
<reference evidence="3 4" key="1">
    <citation type="journal article" date="2011" name="Genome Res.">
        <title>Phylogeny-wide analysis of social amoeba genomes highlights ancient origins for complex intercellular communication.</title>
        <authorList>
            <person name="Heidel A.J."/>
            <person name="Lawal H.M."/>
            <person name="Felder M."/>
            <person name="Schilde C."/>
            <person name="Helps N.R."/>
            <person name="Tunggal B."/>
            <person name="Rivero F."/>
            <person name="John U."/>
            <person name="Schleicher M."/>
            <person name="Eichinger L."/>
            <person name="Platzer M."/>
            <person name="Noegel A.A."/>
            <person name="Schaap P."/>
            <person name="Gloeckner G."/>
        </authorList>
    </citation>
    <scope>NUCLEOTIDE SEQUENCE [LARGE SCALE GENOMIC DNA]</scope>
    <source>
        <strain evidence="4">ATCC 26659 / Pp 5 / PN500</strain>
    </source>
</reference>
<dbReference type="FunCoup" id="D3BBX7">
    <property type="interactions" value="805"/>
</dbReference>
<keyword evidence="4" id="KW-1185">Reference proteome</keyword>
<dbReference type="RefSeq" id="XP_020433278.1">
    <property type="nucleotide sequence ID" value="XM_020576866.1"/>
</dbReference>
<dbReference type="SUPFAM" id="SSF48097">
    <property type="entry name" value="Regulator of G-protein signaling, RGS"/>
    <property type="match status" value="1"/>
</dbReference>
<sequence>MNINQNTLSKKKLENEMYQRNSKSILNDILKNSSLRSAFYDFLKSQFCVENLLCWEAIEKYKSKNGSASEMYTMAEEIYKKFIKDNSKYEINIYSKQKDLLKEKLKKTFVLPTTINKTETFPKRKSKKKYWADVILPALKSSTSYGSGSGSGGSSNIFTNSSSSSSSSPSSSSSSSSSGNMASNINSSNHLSLTTNNSSYIYSNVNANGNGNTGTCQNQNNNNSNSNSIVSPKFFHSPRVSRSASASNPAAALPNGTSSPNPSPYTSPFCSPTHSPTSNNNAATVVGTNGTTQDIGGSITYYSTSSTTANGNDTGVGSNGYHTHSYSSSTGGFNSGNHRKSMIINGSSSFSGSTDESTADHLEVDFDDLFNDDSIDVDEVRFGSLNSNYLFNDIQEELEQMMIENSLGEFLKSKIYLERSQGNSLP</sequence>
<dbReference type="AlphaFoldDB" id="D3BBX7"/>
<dbReference type="CDD" id="cd07440">
    <property type="entry name" value="RGS"/>
    <property type="match status" value="1"/>
</dbReference>
<organism evidence="3 4">
    <name type="scientific">Heterostelium pallidum (strain ATCC 26659 / Pp 5 / PN500)</name>
    <name type="common">Cellular slime mold</name>
    <name type="synonym">Polysphondylium pallidum</name>
    <dbReference type="NCBI Taxonomy" id="670386"/>
    <lineage>
        <taxon>Eukaryota</taxon>
        <taxon>Amoebozoa</taxon>
        <taxon>Evosea</taxon>
        <taxon>Eumycetozoa</taxon>
        <taxon>Dictyostelia</taxon>
        <taxon>Acytosteliales</taxon>
        <taxon>Acytosteliaceae</taxon>
        <taxon>Heterostelium</taxon>
    </lineage>
</organism>
<evidence type="ECO:0000259" key="2">
    <source>
        <dbReference type="PROSITE" id="PS50132"/>
    </source>
</evidence>
<dbReference type="Proteomes" id="UP000001396">
    <property type="component" value="Unassembled WGS sequence"/>
</dbReference>
<dbReference type="Pfam" id="PF00615">
    <property type="entry name" value="RGS"/>
    <property type="match status" value="1"/>
</dbReference>
<dbReference type="PROSITE" id="PS50132">
    <property type="entry name" value="RGS"/>
    <property type="match status" value="1"/>
</dbReference>
<dbReference type="GeneID" id="31361481"/>
<accession>D3BBX7</accession>
<dbReference type="SMART" id="SM00315">
    <property type="entry name" value="RGS"/>
    <property type="match status" value="1"/>
</dbReference>
<feature type="region of interest" description="Disordered" evidence="1">
    <location>
        <begin position="159"/>
        <end position="190"/>
    </location>
</feature>
<dbReference type="InParanoid" id="D3BBX7"/>
<feature type="domain" description="RGS" evidence="2">
    <location>
        <begin position="25"/>
        <end position="97"/>
    </location>
</feature>